<proteinExistence type="predicted"/>
<dbReference type="AlphaFoldDB" id="A0AAW7THD4"/>
<gene>
    <name evidence="1" type="ORF">NBU54_03760</name>
</gene>
<organism evidence="1 2">
    <name type="scientific">Anoxybacillus gonensis</name>
    <dbReference type="NCBI Taxonomy" id="198467"/>
    <lineage>
        <taxon>Bacteria</taxon>
        <taxon>Bacillati</taxon>
        <taxon>Bacillota</taxon>
        <taxon>Bacilli</taxon>
        <taxon>Bacillales</taxon>
        <taxon>Anoxybacillaceae</taxon>
        <taxon>Anoxybacillus</taxon>
    </lineage>
</organism>
<sequence>MSKFIVTGGQISYELLNNKLPAMEYEIAKIHIWLSMLNKGQKPKRWNKPNKNGTKVTFEVIQSQADYNKGLTELEDYIDQVNQQFELDLKLNR</sequence>
<evidence type="ECO:0000313" key="1">
    <source>
        <dbReference type="EMBL" id="MDO0876797.1"/>
    </source>
</evidence>
<protein>
    <submittedName>
        <fullName evidence="1">Uncharacterized protein</fullName>
    </submittedName>
</protein>
<accession>A0AAW7THD4</accession>
<dbReference type="KEGG" id="agn:AFK25_02325"/>
<dbReference type="Proteomes" id="UP001176117">
    <property type="component" value="Unassembled WGS sequence"/>
</dbReference>
<reference evidence="1" key="1">
    <citation type="submission" date="2022-05" db="EMBL/GenBank/DDBJ databases">
        <title>Genome-based reclassification of Anoxybacillus salavatliensis Cihan et al. as a later heterotypic synonym of Anoxybacillus gonensis Belduz et al. 2003.</title>
        <authorList>
            <person name="Inan Bektas K."/>
            <person name="Guler H.I."/>
            <person name="Belduz A.O."/>
            <person name="Canakci S."/>
        </authorList>
    </citation>
    <scope>NUCLEOTIDE SEQUENCE</scope>
    <source>
        <strain evidence="1">NCIMB 13933</strain>
    </source>
</reference>
<evidence type="ECO:0000313" key="2">
    <source>
        <dbReference type="Proteomes" id="UP001176117"/>
    </source>
</evidence>
<dbReference type="RefSeq" id="WP_035064604.1">
    <property type="nucleotide sequence ID" value="NZ_CP012152.1"/>
</dbReference>
<comment type="caution">
    <text evidence="1">The sequence shown here is derived from an EMBL/GenBank/DDBJ whole genome shotgun (WGS) entry which is preliminary data.</text>
</comment>
<name>A0AAW7THD4_9BACL</name>
<keyword evidence="2" id="KW-1185">Reference proteome</keyword>
<dbReference type="EMBL" id="JAMOGB010000002">
    <property type="protein sequence ID" value="MDO0876797.1"/>
    <property type="molecule type" value="Genomic_DNA"/>
</dbReference>